<dbReference type="SUPFAM" id="SSF55545">
    <property type="entry name" value="beta-N-acetylhexosaminidase-like domain"/>
    <property type="match status" value="1"/>
</dbReference>
<organism evidence="9 10">
    <name type="scientific">Amycolatopsis mongoliensis</name>
    <dbReference type="NCBI Taxonomy" id="715475"/>
    <lineage>
        <taxon>Bacteria</taxon>
        <taxon>Bacillati</taxon>
        <taxon>Actinomycetota</taxon>
        <taxon>Actinomycetes</taxon>
        <taxon>Pseudonocardiales</taxon>
        <taxon>Pseudonocardiaceae</taxon>
        <taxon>Amycolatopsis</taxon>
    </lineage>
</organism>
<protein>
    <recommendedName>
        <fullName evidence="3">beta-N-acetylhexosaminidase</fullName>
        <ecNumber evidence="3">3.2.1.52</ecNumber>
    </recommendedName>
</protein>
<evidence type="ECO:0000256" key="4">
    <source>
        <dbReference type="ARBA" id="ARBA00022801"/>
    </source>
</evidence>
<feature type="signal peptide" evidence="7">
    <location>
        <begin position="1"/>
        <end position="36"/>
    </location>
</feature>
<comment type="catalytic activity">
    <reaction evidence="1">
        <text>Hydrolysis of terminal non-reducing N-acetyl-D-hexosamine residues in N-acetyl-beta-D-hexosaminides.</text>
        <dbReference type="EC" id="3.2.1.52"/>
    </reaction>
</comment>
<dbReference type="EMBL" id="CP127295">
    <property type="protein sequence ID" value="WIY02060.1"/>
    <property type="molecule type" value="Genomic_DNA"/>
</dbReference>
<dbReference type="InterPro" id="IPR003610">
    <property type="entry name" value="CBM5/12"/>
</dbReference>
<dbReference type="InterPro" id="IPR029018">
    <property type="entry name" value="Hex-like_dom2"/>
</dbReference>
<dbReference type="KEGG" id="amog:QRX60_50070"/>
<accession>A0A9Y2JP20</accession>
<keyword evidence="4" id="KW-0378">Hydrolase</keyword>
<evidence type="ECO:0000256" key="6">
    <source>
        <dbReference type="PIRSR" id="PIRSR625705-1"/>
    </source>
</evidence>
<dbReference type="GO" id="GO:0004563">
    <property type="term" value="F:beta-N-acetylhexosaminidase activity"/>
    <property type="evidence" value="ECO:0007669"/>
    <property type="project" value="UniProtKB-EC"/>
</dbReference>
<evidence type="ECO:0000256" key="5">
    <source>
        <dbReference type="ARBA" id="ARBA00023295"/>
    </source>
</evidence>
<dbReference type="Gene3D" id="2.10.10.20">
    <property type="entry name" value="Carbohydrate-binding module superfamily 5/12"/>
    <property type="match status" value="1"/>
</dbReference>
<dbReference type="FunFam" id="2.10.10.20:FF:000001">
    <property type="entry name" value="Secreted chitinase"/>
    <property type="match status" value="1"/>
</dbReference>
<keyword evidence="5" id="KW-0326">Glycosidase</keyword>
<dbReference type="EC" id="3.2.1.52" evidence="3"/>
<dbReference type="GO" id="GO:0005576">
    <property type="term" value="C:extracellular region"/>
    <property type="evidence" value="ECO:0007669"/>
    <property type="project" value="InterPro"/>
</dbReference>
<dbReference type="PRINTS" id="PR00738">
    <property type="entry name" value="GLHYDRLASE20"/>
</dbReference>
<keyword evidence="10" id="KW-1185">Reference proteome</keyword>
<dbReference type="InterPro" id="IPR036573">
    <property type="entry name" value="CBM_sf_5/12"/>
</dbReference>
<feature type="domain" description="Chitin-binding type-3" evidence="8">
    <location>
        <begin position="552"/>
        <end position="597"/>
    </location>
</feature>
<dbReference type="PANTHER" id="PTHR22600:SF57">
    <property type="entry name" value="BETA-N-ACETYLHEXOSAMINIDASE"/>
    <property type="match status" value="1"/>
</dbReference>
<dbReference type="InterPro" id="IPR015882">
    <property type="entry name" value="HEX_bac_N"/>
</dbReference>
<evidence type="ECO:0000256" key="1">
    <source>
        <dbReference type="ARBA" id="ARBA00001231"/>
    </source>
</evidence>
<dbReference type="CDD" id="cd06568">
    <property type="entry name" value="GH20_SpHex_like"/>
    <property type="match status" value="1"/>
</dbReference>
<dbReference type="Pfam" id="PF02838">
    <property type="entry name" value="Glyco_hydro_20b"/>
    <property type="match status" value="1"/>
</dbReference>
<dbReference type="Gene3D" id="3.30.379.10">
    <property type="entry name" value="Chitobiase/beta-hexosaminidase domain 2-like"/>
    <property type="match status" value="1"/>
</dbReference>
<feature type="chain" id="PRO_5040880916" description="beta-N-acetylhexosaminidase" evidence="7">
    <location>
        <begin position="37"/>
        <end position="600"/>
    </location>
</feature>
<evidence type="ECO:0000256" key="7">
    <source>
        <dbReference type="SAM" id="SignalP"/>
    </source>
</evidence>
<evidence type="ECO:0000259" key="8">
    <source>
        <dbReference type="SMART" id="SM00495"/>
    </source>
</evidence>
<dbReference type="PANTHER" id="PTHR22600">
    <property type="entry name" value="BETA-HEXOSAMINIDASE"/>
    <property type="match status" value="1"/>
</dbReference>
<evidence type="ECO:0000313" key="10">
    <source>
        <dbReference type="Proteomes" id="UP001239397"/>
    </source>
</evidence>
<evidence type="ECO:0000256" key="2">
    <source>
        <dbReference type="ARBA" id="ARBA00006285"/>
    </source>
</evidence>
<comment type="similarity">
    <text evidence="2">Belongs to the glycosyl hydrolase 20 family.</text>
</comment>
<proteinExistence type="inferred from homology"/>
<keyword evidence="7" id="KW-0732">Signal</keyword>
<dbReference type="InterPro" id="IPR017853">
    <property type="entry name" value="GH"/>
</dbReference>
<dbReference type="Pfam" id="PF02839">
    <property type="entry name" value="CBM_5_12"/>
    <property type="match status" value="1"/>
</dbReference>
<dbReference type="GO" id="GO:0005975">
    <property type="term" value="P:carbohydrate metabolic process"/>
    <property type="evidence" value="ECO:0007669"/>
    <property type="project" value="InterPro"/>
</dbReference>
<name>A0A9Y2JP20_9PSEU</name>
<feature type="active site" description="Proton donor" evidence="6">
    <location>
        <position position="352"/>
    </location>
</feature>
<gene>
    <name evidence="9" type="ORF">QRX60_50070</name>
</gene>
<evidence type="ECO:0000256" key="3">
    <source>
        <dbReference type="ARBA" id="ARBA00012663"/>
    </source>
</evidence>
<dbReference type="InterPro" id="IPR025705">
    <property type="entry name" value="Beta_hexosaminidase_sua/sub"/>
</dbReference>
<dbReference type="InterPro" id="IPR015883">
    <property type="entry name" value="Glyco_hydro_20_cat"/>
</dbReference>
<dbReference type="Pfam" id="PF00728">
    <property type="entry name" value="Glyco_hydro_20"/>
    <property type="match status" value="1"/>
</dbReference>
<dbReference type="GO" id="GO:0016020">
    <property type="term" value="C:membrane"/>
    <property type="evidence" value="ECO:0007669"/>
    <property type="project" value="TreeGrafter"/>
</dbReference>
<dbReference type="RefSeq" id="WP_285998492.1">
    <property type="nucleotide sequence ID" value="NZ_CP127295.1"/>
</dbReference>
<dbReference type="SUPFAM" id="SSF51445">
    <property type="entry name" value="(Trans)glycosidases"/>
    <property type="match status" value="1"/>
</dbReference>
<dbReference type="GO" id="GO:0030203">
    <property type="term" value="P:glycosaminoglycan metabolic process"/>
    <property type="evidence" value="ECO:0007669"/>
    <property type="project" value="TreeGrafter"/>
</dbReference>
<dbReference type="SMART" id="SM00495">
    <property type="entry name" value="ChtBD3"/>
    <property type="match status" value="1"/>
</dbReference>
<dbReference type="SUPFAM" id="SSF51055">
    <property type="entry name" value="Carbohydrate binding domain"/>
    <property type="match status" value="1"/>
</dbReference>
<evidence type="ECO:0000313" key="9">
    <source>
        <dbReference type="EMBL" id="WIY02060.1"/>
    </source>
</evidence>
<dbReference type="Gene3D" id="3.20.20.80">
    <property type="entry name" value="Glycosidases"/>
    <property type="match status" value="1"/>
</dbReference>
<dbReference type="GO" id="GO:0030246">
    <property type="term" value="F:carbohydrate binding"/>
    <property type="evidence" value="ECO:0007669"/>
    <property type="project" value="InterPro"/>
</dbReference>
<dbReference type="Proteomes" id="UP001239397">
    <property type="component" value="Chromosome"/>
</dbReference>
<sequence length="600" mass="63259">MSRPSRQEVPVKTPFARRLGRALAVLALIGASTTAAQLTPAAAATPALQSIVPVPASVTPAAGVAFPLVSTTKIVTEAGSAPAKDVGTYLAGVLRPSTGFALPVSDAPASVPSDSIALLLSGAPASVGAQGYQLVSTASSVTVRAQTADGLFAGVQTLRQLLPGRIESPSLQTGPWTVPGATIVDYPRFGYRGAMLDVARHFHPVSTVKRYIDELAQYKINNLHLHLADDQGWRIQIDSWPRLTTYGGSTQVGGGAGGYYTKAQYTDIVNYAASRHITVIPEIDMPGHVNAALASYAELNCNGVAPALRTDTAVGYSSLCISKDITYTFIADVLRELAALTPGPYIHIGGDEAQSTSAADYVTFVNKVLPLVAATGKSVVGWHDIAKASLPASASPQFWGTSTSDSGVSTAVSRGSKVILSPANKAYLDMKYNSSTPIGLSWAGYIEVQDAYGWNPGSYLSGVGESAVRGVESPMWTETVVTPSDIDYLAFPRLAAHAELGWSPWSTHDWTAFRTRLGAQAPRWVAQGITFYRSSQVSWDPGGTTNPGTCTDPAWSASQVYTGGNVVSHNGHKWTAQWWTQGEEPGTTGQWGVWTDNGAC</sequence>
<dbReference type="AlphaFoldDB" id="A0A9Y2JP20"/>
<reference evidence="9 10" key="1">
    <citation type="submission" date="2023-06" db="EMBL/GenBank/DDBJ databases">
        <authorList>
            <person name="Oyuntsetseg B."/>
            <person name="Kim S.B."/>
        </authorList>
    </citation>
    <scope>NUCLEOTIDE SEQUENCE [LARGE SCALE GENOMIC DNA]</scope>
    <source>
        <strain evidence="9 10">4-36</strain>
    </source>
</reference>
<dbReference type="CDD" id="cd12215">
    <property type="entry name" value="ChiC_BD"/>
    <property type="match status" value="1"/>
</dbReference>